<dbReference type="PANTHER" id="PTHR43390:SF1">
    <property type="entry name" value="CHLOROPLAST PROCESSING PEPTIDASE"/>
    <property type="match status" value="1"/>
</dbReference>
<keyword evidence="7" id="KW-1133">Transmembrane helix</keyword>
<evidence type="ECO:0000256" key="6">
    <source>
        <dbReference type="PIRSR" id="PIRSR600223-1"/>
    </source>
</evidence>
<dbReference type="EMBL" id="DVMM01000176">
    <property type="protein sequence ID" value="HIU30230.1"/>
    <property type="molecule type" value="Genomic_DNA"/>
</dbReference>
<keyword evidence="7" id="KW-0812">Transmembrane</keyword>
<sequence length="194" mass="21638">MKRNQNISPPTIQQLEAELKRENYRRKYRRMLRSTLSVLVVVAAAAVLVSSLLLPVLKVYGSSMTPNLTNGDIVVALRRGSFERGDVIAFYYNNKILVKRIVGLPGEWIDIDSEGGVLIDGVPLEEPYLTEKTLGECSIELPYQVPDGRYFVMGDNRTVSSDSRSIAVGCAAEEQIVGKLIFRIWPFRAFGTIA</sequence>
<dbReference type="Pfam" id="PF10502">
    <property type="entry name" value="Peptidase_S26"/>
    <property type="match status" value="1"/>
</dbReference>
<feature type="active site" evidence="6">
    <location>
        <position position="63"/>
    </location>
</feature>
<name>A0A9D1LAJ1_9CLOT</name>
<evidence type="ECO:0000256" key="2">
    <source>
        <dbReference type="ARBA" id="ARBA00004401"/>
    </source>
</evidence>
<dbReference type="PROSITE" id="PS00760">
    <property type="entry name" value="SPASE_I_2"/>
    <property type="match status" value="1"/>
</dbReference>
<dbReference type="PANTHER" id="PTHR43390">
    <property type="entry name" value="SIGNAL PEPTIDASE I"/>
    <property type="match status" value="1"/>
</dbReference>
<dbReference type="PROSITE" id="PS00761">
    <property type="entry name" value="SPASE_I_3"/>
    <property type="match status" value="1"/>
</dbReference>
<evidence type="ECO:0000256" key="1">
    <source>
        <dbReference type="ARBA" id="ARBA00000677"/>
    </source>
</evidence>
<keyword evidence="5 7" id="KW-0378">Hydrolase</keyword>
<reference evidence="9" key="1">
    <citation type="submission" date="2020-10" db="EMBL/GenBank/DDBJ databases">
        <authorList>
            <person name="Gilroy R."/>
        </authorList>
    </citation>
    <scope>NUCLEOTIDE SEQUENCE</scope>
    <source>
        <strain evidence="9">CHK195-4489</strain>
    </source>
</reference>
<organism evidence="9 10">
    <name type="scientific">Candidatus Egerieisoma faecipullorum</name>
    <dbReference type="NCBI Taxonomy" id="2840963"/>
    <lineage>
        <taxon>Bacteria</taxon>
        <taxon>Bacillati</taxon>
        <taxon>Bacillota</taxon>
        <taxon>Clostridia</taxon>
        <taxon>Eubacteriales</taxon>
        <taxon>Clostridiaceae</taxon>
        <taxon>Clostridiaceae incertae sedis</taxon>
        <taxon>Candidatus Egerieisoma</taxon>
    </lineage>
</organism>
<evidence type="ECO:0000256" key="4">
    <source>
        <dbReference type="ARBA" id="ARBA00013208"/>
    </source>
</evidence>
<proteinExistence type="inferred from homology"/>
<feature type="transmembrane region" description="Helical" evidence="7">
    <location>
        <begin position="35"/>
        <end position="57"/>
    </location>
</feature>
<dbReference type="Proteomes" id="UP000824089">
    <property type="component" value="Unassembled WGS sequence"/>
</dbReference>
<dbReference type="InterPro" id="IPR000223">
    <property type="entry name" value="Pept_S26A_signal_pept_1"/>
</dbReference>
<evidence type="ECO:0000256" key="3">
    <source>
        <dbReference type="ARBA" id="ARBA00009370"/>
    </source>
</evidence>
<comment type="similarity">
    <text evidence="3 7">Belongs to the peptidase S26 family.</text>
</comment>
<evidence type="ECO:0000256" key="7">
    <source>
        <dbReference type="RuleBase" id="RU362042"/>
    </source>
</evidence>
<keyword evidence="7" id="KW-0472">Membrane</keyword>
<dbReference type="AlphaFoldDB" id="A0A9D1LAJ1"/>
<dbReference type="NCBIfam" id="TIGR02227">
    <property type="entry name" value="sigpep_I_bact"/>
    <property type="match status" value="1"/>
</dbReference>
<accession>A0A9D1LAJ1</accession>
<dbReference type="EC" id="3.4.21.89" evidence="4 7"/>
<comment type="caution">
    <text evidence="9">The sequence shown here is derived from an EMBL/GenBank/DDBJ whole genome shotgun (WGS) entry which is preliminary data.</text>
</comment>
<evidence type="ECO:0000313" key="9">
    <source>
        <dbReference type="EMBL" id="HIU30230.1"/>
    </source>
</evidence>
<feature type="domain" description="Peptidase S26" evidence="8">
    <location>
        <begin position="34"/>
        <end position="185"/>
    </location>
</feature>
<dbReference type="InterPro" id="IPR019758">
    <property type="entry name" value="Pept_S26A_signal_pept_1_CS"/>
</dbReference>
<dbReference type="GO" id="GO:0005886">
    <property type="term" value="C:plasma membrane"/>
    <property type="evidence" value="ECO:0007669"/>
    <property type="project" value="UniProtKB-SubCell"/>
</dbReference>
<feature type="active site" evidence="6">
    <location>
        <position position="99"/>
    </location>
</feature>
<evidence type="ECO:0000259" key="8">
    <source>
        <dbReference type="Pfam" id="PF10502"/>
    </source>
</evidence>
<dbReference type="Gene3D" id="2.10.109.10">
    <property type="entry name" value="Umud Fragment, subunit A"/>
    <property type="match status" value="1"/>
</dbReference>
<gene>
    <name evidence="9" type="primary">lepB</name>
    <name evidence="9" type="ORF">IAD50_08045</name>
</gene>
<dbReference type="SUPFAM" id="SSF51306">
    <property type="entry name" value="LexA/Signal peptidase"/>
    <property type="match status" value="1"/>
</dbReference>
<keyword evidence="7" id="KW-0645">Protease</keyword>
<dbReference type="InterPro" id="IPR019757">
    <property type="entry name" value="Pept_S26A_signal_pept_1_Lys-AS"/>
</dbReference>
<evidence type="ECO:0000313" key="10">
    <source>
        <dbReference type="Proteomes" id="UP000824089"/>
    </source>
</evidence>
<dbReference type="CDD" id="cd06530">
    <property type="entry name" value="S26_SPase_I"/>
    <property type="match status" value="1"/>
</dbReference>
<comment type="subcellular location">
    <subcellularLocation>
        <location evidence="2">Cell membrane</location>
        <topology evidence="2">Single-pass type II membrane protein</topology>
    </subcellularLocation>
    <subcellularLocation>
        <location evidence="7">Membrane</location>
        <topology evidence="7">Single-pass type II membrane protein</topology>
    </subcellularLocation>
</comment>
<dbReference type="GO" id="GO:0009003">
    <property type="term" value="F:signal peptidase activity"/>
    <property type="evidence" value="ECO:0007669"/>
    <property type="project" value="UniProtKB-EC"/>
</dbReference>
<comment type="catalytic activity">
    <reaction evidence="1 7">
        <text>Cleavage of hydrophobic, N-terminal signal or leader sequences from secreted and periplasmic proteins.</text>
        <dbReference type="EC" id="3.4.21.89"/>
    </reaction>
</comment>
<dbReference type="GO" id="GO:0006465">
    <property type="term" value="P:signal peptide processing"/>
    <property type="evidence" value="ECO:0007669"/>
    <property type="project" value="InterPro"/>
</dbReference>
<dbReference type="GO" id="GO:0004252">
    <property type="term" value="F:serine-type endopeptidase activity"/>
    <property type="evidence" value="ECO:0007669"/>
    <property type="project" value="InterPro"/>
</dbReference>
<dbReference type="InterPro" id="IPR036286">
    <property type="entry name" value="LexA/Signal_pep-like_sf"/>
</dbReference>
<protein>
    <recommendedName>
        <fullName evidence="4 7">Signal peptidase I</fullName>
        <ecNumber evidence="4 7">3.4.21.89</ecNumber>
    </recommendedName>
</protein>
<reference evidence="9" key="2">
    <citation type="journal article" date="2021" name="PeerJ">
        <title>Extensive microbial diversity within the chicken gut microbiome revealed by metagenomics and culture.</title>
        <authorList>
            <person name="Gilroy R."/>
            <person name="Ravi A."/>
            <person name="Getino M."/>
            <person name="Pursley I."/>
            <person name="Horton D.L."/>
            <person name="Alikhan N.F."/>
            <person name="Baker D."/>
            <person name="Gharbi K."/>
            <person name="Hall N."/>
            <person name="Watson M."/>
            <person name="Adriaenssens E.M."/>
            <person name="Foster-Nyarko E."/>
            <person name="Jarju S."/>
            <person name="Secka A."/>
            <person name="Antonio M."/>
            <person name="Oren A."/>
            <person name="Chaudhuri R.R."/>
            <person name="La Ragione R."/>
            <person name="Hildebrand F."/>
            <person name="Pallen M.J."/>
        </authorList>
    </citation>
    <scope>NUCLEOTIDE SEQUENCE</scope>
    <source>
        <strain evidence="9">CHK195-4489</strain>
    </source>
</reference>
<dbReference type="PRINTS" id="PR00727">
    <property type="entry name" value="LEADERPTASE"/>
</dbReference>
<dbReference type="InterPro" id="IPR019533">
    <property type="entry name" value="Peptidase_S26"/>
</dbReference>
<evidence type="ECO:0000256" key="5">
    <source>
        <dbReference type="ARBA" id="ARBA00022801"/>
    </source>
</evidence>